<evidence type="ECO:0000256" key="1">
    <source>
        <dbReference type="ARBA" id="ARBA00004651"/>
    </source>
</evidence>
<proteinExistence type="inferred from homology"/>
<evidence type="ECO:0000256" key="7">
    <source>
        <dbReference type="RuleBase" id="RU363032"/>
    </source>
</evidence>
<dbReference type="InterPro" id="IPR000515">
    <property type="entry name" value="MetI-like"/>
</dbReference>
<comment type="similarity">
    <text evidence="7">Belongs to the binding-protein-dependent transport system permease family.</text>
</comment>
<evidence type="ECO:0000256" key="3">
    <source>
        <dbReference type="ARBA" id="ARBA00022475"/>
    </source>
</evidence>
<gene>
    <name evidence="9" type="ORF">ACFSE6_11500</name>
</gene>
<dbReference type="RefSeq" id="WP_388006804.1">
    <property type="nucleotide sequence ID" value="NZ_JBHUEE010000005.1"/>
</dbReference>
<dbReference type="PANTHER" id="PTHR32243">
    <property type="entry name" value="MALTOSE TRANSPORT SYSTEM PERMEASE-RELATED"/>
    <property type="match status" value="1"/>
</dbReference>
<feature type="transmembrane region" description="Helical" evidence="7">
    <location>
        <begin position="108"/>
        <end position="129"/>
    </location>
</feature>
<comment type="subcellular location">
    <subcellularLocation>
        <location evidence="1 7">Cell membrane</location>
        <topology evidence="1 7">Multi-pass membrane protein</topology>
    </subcellularLocation>
</comment>
<dbReference type="Gene3D" id="1.10.3720.10">
    <property type="entry name" value="MetI-like"/>
    <property type="match status" value="1"/>
</dbReference>
<feature type="transmembrane region" description="Helical" evidence="7">
    <location>
        <begin position="141"/>
        <end position="164"/>
    </location>
</feature>
<evidence type="ECO:0000256" key="4">
    <source>
        <dbReference type="ARBA" id="ARBA00022692"/>
    </source>
</evidence>
<keyword evidence="10" id="KW-1185">Reference proteome</keyword>
<dbReference type="PANTHER" id="PTHR32243:SF18">
    <property type="entry name" value="INNER MEMBRANE ABC TRANSPORTER PERMEASE PROTEIN YCJP"/>
    <property type="match status" value="1"/>
</dbReference>
<protein>
    <submittedName>
        <fullName evidence="9">Carbohydrate ABC transporter permease</fullName>
    </submittedName>
</protein>
<dbReference type="InterPro" id="IPR050901">
    <property type="entry name" value="BP-dep_ABC_trans_perm"/>
</dbReference>
<dbReference type="SUPFAM" id="SSF161098">
    <property type="entry name" value="MetI-like"/>
    <property type="match status" value="1"/>
</dbReference>
<accession>A0ABW4L732</accession>
<feature type="transmembrane region" description="Helical" evidence="7">
    <location>
        <begin position="72"/>
        <end position="96"/>
    </location>
</feature>
<evidence type="ECO:0000256" key="2">
    <source>
        <dbReference type="ARBA" id="ARBA00022448"/>
    </source>
</evidence>
<dbReference type="PROSITE" id="PS50928">
    <property type="entry name" value="ABC_TM1"/>
    <property type="match status" value="1"/>
</dbReference>
<sequence>MSADLRRLSSKTLLYGFLVISAAVVLIPLGWLVSTSFKNDTEVFSTPPTWIPQEPTLEAFIRVWTDYPFLQYFQNSIVAVGSSTLIAVGFSALAGYGIARFTFPGRGAFLVFLLVTQMFPSIMLLIPYYHIVQRLGLVNTVLSLVITYSSFTIPLCTWMMYGFFQGIPRELDEAASIDGLGRLRTFAYVVLPLALPALAATAIYAFITGWNEYVFALVLTQSEDVQTVAVGIGNLVGQYRILWNDLMAASLYALVPMLLIFGFLQRHLITGLTGGAVKG</sequence>
<reference evidence="10" key="1">
    <citation type="journal article" date="2019" name="Int. J. Syst. Evol. Microbiol.">
        <title>The Global Catalogue of Microorganisms (GCM) 10K type strain sequencing project: providing services to taxonomists for standard genome sequencing and annotation.</title>
        <authorList>
            <consortium name="The Broad Institute Genomics Platform"/>
            <consortium name="The Broad Institute Genome Sequencing Center for Infectious Disease"/>
            <person name="Wu L."/>
            <person name="Ma J."/>
        </authorList>
    </citation>
    <scope>NUCLEOTIDE SEQUENCE [LARGE SCALE GENOMIC DNA]</scope>
    <source>
        <strain evidence="10">JCM 17130</strain>
    </source>
</reference>
<dbReference type="CDD" id="cd06261">
    <property type="entry name" value="TM_PBP2"/>
    <property type="match status" value="1"/>
</dbReference>
<evidence type="ECO:0000256" key="6">
    <source>
        <dbReference type="ARBA" id="ARBA00023136"/>
    </source>
</evidence>
<evidence type="ECO:0000256" key="5">
    <source>
        <dbReference type="ARBA" id="ARBA00022989"/>
    </source>
</evidence>
<feature type="domain" description="ABC transmembrane type-1" evidence="8">
    <location>
        <begin position="73"/>
        <end position="264"/>
    </location>
</feature>
<dbReference type="EMBL" id="JBHUEE010000005">
    <property type="protein sequence ID" value="MFD1718465.1"/>
    <property type="molecule type" value="Genomic_DNA"/>
</dbReference>
<keyword evidence="3" id="KW-1003">Cell membrane</keyword>
<feature type="transmembrane region" description="Helical" evidence="7">
    <location>
        <begin position="185"/>
        <end position="207"/>
    </location>
</feature>
<keyword evidence="4 7" id="KW-0812">Transmembrane</keyword>
<dbReference type="Proteomes" id="UP001597277">
    <property type="component" value="Unassembled WGS sequence"/>
</dbReference>
<comment type="caution">
    <text evidence="9">The sequence shown here is derived from an EMBL/GenBank/DDBJ whole genome shotgun (WGS) entry which is preliminary data.</text>
</comment>
<evidence type="ECO:0000313" key="9">
    <source>
        <dbReference type="EMBL" id="MFD1718465.1"/>
    </source>
</evidence>
<keyword evidence="5 7" id="KW-1133">Transmembrane helix</keyword>
<evidence type="ECO:0000313" key="10">
    <source>
        <dbReference type="Proteomes" id="UP001597277"/>
    </source>
</evidence>
<feature type="transmembrane region" description="Helical" evidence="7">
    <location>
        <begin position="246"/>
        <end position="264"/>
    </location>
</feature>
<name>A0ABW4L732_9MICO</name>
<feature type="transmembrane region" description="Helical" evidence="7">
    <location>
        <begin position="12"/>
        <end position="33"/>
    </location>
</feature>
<keyword evidence="6 7" id="KW-0472">Membrane</keyword>
<dbReference type="InterPro" id="IPR035906">
    <property type="entry name" value="MetI-like_sf"/>
</dbReference>
<keyword evidence="2 7" id="KW-0813">Transport</keyword>
<organism evidence="9 10">
    <name type="scientific">Georgenia deserti</name>
    <dbReference type="NCBI Taxonomy" id="2093781"/>
    <lineage>
        <taxon>Bacteria</taxon>
        <taxon>Bacillati</taxon>
        <taxon>Actinomycetota</taxon>
        <taxon>Actinomycetes</taxon>
        <taxon>Micrococcales</taxon>
        <taxon>Bogoriellaceae</taxon>
        <taxon>Georgenia</taxon>
    </lineage>
</organism>
<dbReference type="Pfam" id="PF00528">
    <property type="entry name" value="BPD_transp_1"/>
    <property type="match status" value="1"/>
</dbReference>
<evidence type="ECO:0000259" key="8">
    <source>
        <dbReference type="PROSITE" id="PS50928"/>
    </source>
</evidence>